<dbReference type="PANTHER" id="PTHR13677">
    <property type="entry name" value="LD41638P"/>
    <property type="match status" value="1"/>
</dbReference>
<dbReference type="PANTHER" id="PTHR13677:SF0">
    <property type="entry name" value="LD41638P"/>
    <property type="match status" value="1"/>
</dbReference>
<sequence>MDSILPWDRFRDWIHCIAVVTFDLELGQTLETIYPSHVKLSEEEKSNVCYLSFPDSNSGCMGDTQFHFRIRNASTTADLTGARLSKTLVAYNQKCPNALQVYGNYMLGYVHFRQVKDPSLRRGYFQKSVLILSRFPFINLFNQILCILAPEFFDNGISVIESACRDIYHWPAPIPGQTLNLPLLGTVFQVLIPTVACLRANGSPTKSRIQINSSPTKTMPVMSINSVHDPDLFQCLRPVLSHIHLLWELVLTGEPIVVMAPLPDTCANTVHALISTIFPLRYCADFRPYFTIHDTDFKEYTMKSTPPPPVILGVTNPFFAKTLQHWPHIIRMGENSGIYSGKLKKASNIKLLDSQPGVYTCYKPFLQKDNSLLKKIVLGMQSQRPGEVQTAILRIHLQELTESFMIPLERYLASLMPLQKNISPLKAAPLPRPFKQDDFLATLDASGPQLTSGIRGEWAGLYKKFFRSINFSEWYNMRYKEAKRTLQGLHLETIAEADVNIHKWITGKDEVEVVDWILKLRDQITQTHLPIKECVRQKLQQHIEKILKTLPDDLQTVLQPK</sequence>
<reference evidence="3" key="1">
    <citation type="submission" date="2021-06" db="EMBL/GenBank/DDBJ databases">
        <authorList>
            <person name="Hodson N. C."/>
            <person name="Mongue J. A."/>
            <person name="Jaron S. K."/>
        </authorList>
    </citation>
    <scope>NUCLEOTIDE SEQUENCE</scope>
</reference>
<organism evidence="3 4">
    <name type="scientific">Allacma fusca</name>
    <dbReference type="NCBI Taxonomy" id="39272"/>
    <lineage>
        <taxon>Eukaryota</taxon>
        <taxon>Metazoa</taxon>
        <taxon>Ecdysozoa</taxon>
        <taxon>Arthropoda</taxon>
        <taxon>Hexapoda</taxon>
        <taxon>Collembola</taxon>
        <taxon>Symphypleona</taxon>
        <taxon>Sminthuridae</taxon>
        <taxon>Allacma</taxon>
    </lineage>
</organism>
<feature type="domain" description="UDENN" evidence="2">
    <location>
        <begin position="15"/>
        <end position="482"/>
    </location>
</feature>
<dbReference type="GO" id="GO:0005085">
    <property type="term" value="F:guanyl-nucleotide exchange factor activity"/>
    <property type="evidence" value="ECO:0007669"/>
    <property type="project" value="InterPro"/>
</dbReference>
<accession>A0A8J2J6Z3</accession>
<evidence type="ECO:0000313" key="3">
    <source>
        <dbReference type="EMBL" id="CAG7664882.1"/>
    </source>
</evidence>
<name>A0A8J2J6Z3_9HEXA</name>
<dbReference type="EMBL" id="CAJVCH010008846">
    <property type="protein sequence ID" value="CAG7664882.1"/>
    <property type="molecule type" value="Genomic_DNA"/>
</dbReference>
<keyword evidence="4" id="KW-1185">Reference proteome</keyword>
<dbReference type="GO" id="GO:0055037">
    <property type="term" value="C:recycling endosome"/>
    <property type="evidence" value="ECO:0007669"/>
    <property type="project" value="TreeGrafter"/>
</dbReference>
<dbReference type="PROSITE" id="PS50211">
    <property type="entry name" value="DENN"/>
    <property type="match status" value="1"/>
</dbReference>
<gene>
    <name evidence="3" type="ORF">AFUS01_LOCUS1595</name>
</gene>
<comment type="similarity">
    <text evidence="1">Belongs to the DENND6 family.</text>
</comment>
<dbReference type="AlphaFoldDB" id="A0A8J2J6Z3"/>
<dbReference type="InterPro" id="IPR024224">
    <property type="entry name" value="DENND6"/>
</dbReference>
<proteinExistence type="inferred from homology"/>
<evidence type="ECO:0000256" key="1">
    <source>
        <dbReference type="ARBA" id="ARBA00007159"/>
    </source>
</evidence>
<dbReference type="InterPro" id="IPR037516">
    <property type="entry name" value="Tripartite_DENN"/>
</dbReference>
<protein>
    <recommendedName>
        <fullName evidence="2">UDENN domain-containing protein</fullName>
    </recommendedName>
</protein>
<dbReference type="Proteomes" id="UP000708208">
    <property type="component" value="Unassembled WGS sequence"/>
</dbReference>
<comment type="caution">
    <text evidence="3">The sequence shown here is derived from an EMBL/GenBank/DDBJ whole genome shotgun (WGS) entry which is preliminary data.</text>
</comment>
<evidence type="ECO:0000259" key="2">
    <source>
        <dbReference type="PROSITE" id="PS50211"/>
    </source>
</evidence>
<evidence type="ECO:0000313" key="4">
    <source>
        <dbReference type="Proteomes" id="UP000708208"/>
    </source>
</evidence>
<dbReference type="Pfam" id="PF02141">
    <property type="entry name" value="DENN"/>
    <property type="match status" value="1"/>
</dbReference>
<dbReference type="OrthoDB" id="10265409at2759"/>
<dbReference type="InterPro" id="IPR001194">
    <property type="entry name" value="cDENN_dom"/>
</dbReference>